<name>A0A182T9Z7_9DIPT</name>
<accession>A0A182T9Z7</accession>
<evidence type="ECO:0000313" key="2">
    <source>
        <dbReference type="EnsemblMetazoa" id="AMAM022629-PA"/>
    </source>
</evidence>
<dbReference type="VEuPathDB" id="VectorBase:AMAM022629"/>
<feature type="region of interest" description="Disordered" evidence="1">
    <location>
        <begin position="1"/>
        <end position="50"/>
    </location>
</feature>
<reference evidence="2" key="2">
    <citation type="submission" date="2020-05" db="UniProtKB">
        <authorList>
            <consortium name="EnsemblMetazoa"/>
        </authorList>
    </citation>
    <scope>IDENTIFICATION</scope>
    <source>
        <strain evidence="2">maculatus3</strain>
    </source>
</reference>
<dbReference type="AlphaFoldDB" id="A0A182T9Z7"/>
<proteinExistence type="predicted"/>
<feature type="region of interest" description="Disordered" evidence="1">
    <location>
        <begin position="66"/>
        <end position="97"/>
    </location>
</feature>
<dbReference type="Proteomes" id="UP000075901">
    <property type="component" value="Unassembled WGS sequence"/>
</dbReference>
<evidence type="ECO:0000313" key="3">
    <source>
        <dbReference type="Proteomes" id="UP000075901"/>
    </source>
</evidence>
<feature type="compositionally biased region" description="Gly residues" evidence="1">
    <location>
        <begin position="37"/>
        <end position="47"/>
    </location>
</feature>
<sequence>GLLNSEEDKDSNGNKVNTASLSQRIPQSVRTPAQGSNNGGGGGGISGLGLTARAAGNENIKSSSNNMLLQLLNDKSDDDESDARNRQGPSELLKQLQKVKVSVVRPFEPKRVKQNRNKTC</sequence>
<evidence type="ECO:0000256" key="1">
    <source>
        <dbReference type="SAM" id="MobiDB-lite"/>
    </source>
</evidence>
<organism evidence="2 3">
    <name type="scientific">Anopheles maculatus</name>
    <dbReference type="NCBI Taxonomy" id="74869"/>
    <lineage>
        <taxon>Eukaryota</taxon>
        <taxon>Metazoa</taxon>
        <taxon>Ecdysozoa</taxon>
        <taxon>Arthropoda</taxon>
        <taxon>Hexapoda</taxon>
        <taxon>Insecta</taxon>
        <taxon>Pterygota</taxon>
        <taxon>Neoptera</taxon>
        <taxon>Endopterygota</taxon>
        <taxon>Diptera</taxon>
        <taxon>Nematocera</taxon>
        <taxon>Culicoidea</taxon>
        <taxon>Culicidae</taxon>
        <taxon>Anophelinae</taxon>
        <taxon>Anopheles</taxon>
        <taxon>Anopheles maculatus group</taxon>
    </lineage>
</organism>
<reference evidence="3" key="1">
    <citation type="submission" date="2013-09" db="EMBL/GenBank/DDBJ databases">
        <title>The Genome Sequence of Anopheles maculatus species B.</title>
        <authorList>
            <consortium name="The Broad Institute Genomics Platform"/>
            <person name="Neafsey D.E."/>
            <person name="Besansky N."/>
            <person name="Howell P."/>
            <person name="Walton C."/>
            <person name="Young S.K."/>
            <person name="Zeng Q."/>
            <person name="Gargeya S."/>
            <person name="Fitzgerald M."/>
            <person name="Haas B."/>
            <person name="Abouelleil A."/>
            <person name="Allen A.W."/>
            <person name="Alvarado L."/>
            <person name="Arachchi H.M."/>
            <person name="Berlin A.M."/>
            <person name="Chapman S.B."/>
            <person name="Gainer-Dewar J."/>
            <person name="Goldberg J."/>
            <person name="Griggs A."/>
            <person name="Gujja S."/>
            <person name="Hansen M."/>
            <person name="Howarth C."/>
            <person name="Imamovic A."/>
            <person name="Ireland A."/>
            <person name="Larimer J."/>
            <person name="McCowan C."/>
            <person name="Murphy C."/>
            <person name="Pearson M."/>
            <person name="Poon T.W."/>
            <person name="Priest M."/>
            <person name="Roberts A."/>
            <person name="Saif S."/>
            <person name="Shea T."/>
            <person name="Sisk P."/>
            <person name="Sykes S."/>
            <person name="Wortman J."/>
            <person name="Nusbaum C."/>
            <person name="Birren B."/>
        </authorList>
    </citation>
    <scope>NUCLEOTIDE SEQUENCE [LARGE SCALE GENOMIC DNA]</scope>
    <source>
        <strain evidence="3">maculatus3</strain>
    </source>
</reference>
<dbReference type="EnsemblMetazoa" id="AMAM022629-RA">
    <property type="protein sequence ID" value="AMAM022629-PA"/>
    <property type="gene ID" value="AMAM022629"/>
</dbReference>
<protein>
    <submittedName>
        <fullName evidence="2">Uncharacterized protein</fullName>
    </submittedName>
</protein>
<keyword evidence="3" id="KW-1185">Reference proteome</keyword>
<feature type="compositionally biased region" description="Polar residues" evidence="1">
    <location>
        <begin position="13"/>
        <end position="34"/>
    </location>
</feature>